<evidence type="ECO:0000313" key="2">
    <source>
        <dbReference type="Proteomes" id="UP001500841"/>
    </source>
</evidence>
<dbReference type="Proteomes" id="UP001500841">
    <property type="component" value="Unassembled WGS sequence"/>
</dbReference>
<keyword evidence="2" id="KW-1185">Reference proteome</keyword>
<name>A0ABP7WYV5_9SPHI</name>
<dbReference type="EMBL" id="BAABCV010000009">
    <property type="protein sequence ID" value="GAA4100347.1"/>
    <property type="molecule type" value="Genomic_DNA"/>
</dbReference>
<sequence>MPQKNAQTYSKFIPKSASDTLTLSMKKILIVVFVLLACTVQAQQKRFQSITWVSGNSGTLRFFDKNRISWELDQSFKSYPQFMEADLRYYQSKDTLVVIDSLLWDKPRRHMIYKFILSQNGNKTLSLTPVNDDAKHAIPLTTYVLKNIDYVNDPAIKFSSIHFDYGGYGEPVYPNATKYEQCTINIENDGNYYLKKILDSNAAHIGYFKGKLSEPQLDSINYLLQHSEIKQLQNWKSIVRASHGFEYNLVIAYNNNNTLKINAMILPGIIDGLLSYIRILTQNLKLQPDEQKHDFRLNGDLNYYR</sequence>
<protein>
    <submittedName>
        <fullName evidence="1">Uncharacterized protein</fullName>
    </submittedName>
</protein>
<comment type="caution">
    <text evidence="1">The sequence shown here is derived from an EMBL/GenBank/DDBJ whole genome shotgun (WGS) entry which is preliminary data.</text>
</comment>
<evidence type="ECO:0000313" key="1">
    <source>
        <dbReference type="EMBL" id="GAA4100347.1"/>
    </source>
</evidence>
<gene>
    <name evidence="1" type="ORF">GCM10022392_26110</name>
</gene>
<reference evidence="2" key="1">
    <citation type="journal article" date="2019" name="Int. J. Syst. Evol. Microbiol.">
        <title>The Global Catalogue of Microorganisms (GCM) 10K type strain sequencing project: providing services to taxonomists for standard genome sequencing and annotation.</title>
        <authorList>
            <consortium name="The Broad Institute Genomics Platform"/>
            <consortium name="The Broad Institute Genome Sequencing Center for Infectious Disease"/>
            <person name="Wu L."/>
            <person name="Ma J."/>
        </authorList>
    </citation>
    <scope>NUCLEOTIDE SEQUENCE [LARGE SCALE GENOMIC DNA]</scope>
    <source>
        <strain evidence="2">JCM 17085</strain>
    </source>
</reference>
<proteinExistence type="predicted"/>
<accession>A0ABP7WYV5</accession>
<organism evidence="1 2">
    <name type="scientific">Mucilaginibacter panaciglaebae</name>
    <dbReference type="NCBI Taxonomy" id="502331"/>
    <lineage>
        <taxon>Bacteria</taxon>
        <taxon>Pseudomonadati</taxon>
        <taxon>Bacteroidota</taxon>
        <taxon>Sphingobacteriia</taxon>
        <taxon>Sphingobacteriales</taxon>
        <taxon>Sphingobacteriaceae</taxon>
        <taxon>Mucilaginibacter</taxon>
    </lineage>
</organism>